<dbReference type="Pfam" id="PF00828">
    <property type="entry name" value="Ribosomal_L27A"/>
    <property type="match status" value="1"/>
</dbReference>
<dbReference type="Gene3D" id="3.30.1520.10">
    <property type="entry name" value="Phox-like domain"/>
    <property type="match status" value="1"/>
</dbReference>
<dbReference type="SMART" id="SM00312">
    <property type="entry name" value="PX"/>
    <property type="match status" value="1"/>
</dbReference>
<evidence type="ECO:0000256" key="1">
    <source>
        <dbReference type="ARBA" id="ARBA00004287"/>
    </source>
</evidence>
<evidence type="ECO:0000256" key="6">
    <source>
        <dbReference type="ARBA" id="ARBA00022448"/>
    </source>
</evidence>
<dbReference type="GO" id="GO:0006623">
    <property type="term" value="P:protein targeting to vacuole"/>
    <property type="evidence" value="ECO:0007669"/>
    <property type="project" value="TreeGrafter"/>
</dbReference>
<dbReference type="InterPro" id="IPR001683">
    <property type="entry name" value="PX_dom"/>
</dbReference>
<feature type="compositionally biased region" description="Basic and acidic residues" evidence="12">
    <location>
        <begin position="538"/>
        <end position="551"/>
    </location>
</feature>
<dbReference type="PANTHER" id="PTHR47554">
    <property type="entry name" value="SORTING NEXIN MVP1"/>
    <property type="match status" value="1"/>
</dbReference>
<dbReference type="GO" id="GO:0042147">
    <property type="term" value="P:retrograde transport, endosome to Golgi"/>
    <property type="evidence" value="ECO:0007669"/>
    <property type="project" value="InterPro"/>
</dbReference>
<dbReference type="InterPro" id="IPR028662">
    <property type="entry name" value="SNX8/Mvp1"/>
</dbReference>
<dbReference type="GO" id="GO:0032266">
    <property type="term" value="F:phosphatidylinositol-3-phosphate binding"/>
    <property type="evidence" value="ECO:0007669"/>
    <property type="project" value="TreeGrafter"/>
</dbReference>
<dbReference type="GO" id="GO:0016020">
    <property type="term" value="C:membrane"/>
    <property type="evidence" value="ECO:0007669"/>
    <property type="project" value="UniProtKB-SubCell"/>
</dbReference>
<comment type="similarity">
    <text evidence="4">Belongs to the sorting nexin family.</text>
</comment>
<proteinExistence type="inferred from homology"/>
<evidence type="ECO:0000256" key="5">
    <source>
        <dbReference type="ARBA" id="ARBA00014268"/>
    </source>
</evidence>
<accession>A0A2S4PQP5</accession>
<keyword evidence="15" id="KW-1185">Reference proteome</keyword>
<evidence type="ECO:0000313" key="15">
    <source>
        <dbReference type="Proteomes" id="UP000237438"/>
    </source>
</evidence>
<dbReference type="InterPro" id="IPR045734">
    <property type="entry name" value="Snx8_BAR_dom"/>
</dbReference>
<dbReference type="STRING" id="225359.A0A2S4PQP5"/>
<evidence type="ECO:0000256" key="2">
    <source>
        <dbReference type="ARBA" id="ARBA00004496"/>
    </source>
</evidence>
<evidence type="ECO:0000256" key="12">
    <source>
        <dbReference type="SAM" id="MobiDB-lite"/>
    </source>
</evidence>
<evidence type="ECO:0000256" key="8">
    <source>
        <dbReference type="ARBA" id="ARBA00022927"/>
    </source>
</evidence>
<dbReference type="FunFam" id="3.30.1520.10:FF:000037">
    <property type="entry name" value="Sorting nexin mvp-1"/>
    <property type="match status" value="1"/>
</dbReference>
<dbReference type="GO" id="GO:0006412">
    <property type="term" value="P:translation"/>
    <property type="evidence" value="ECO:0007669"/>
    <property type="project" value="InterPro"/>
</dbReference>
<gene>
    <name evidence="14" type="ORF">EPUL_003740</name>
</gene>
<sequence>MSLHSSYSKLLLCTVSAARIRHPQRFSPVLRTSYLQCRTASILASLSDCPGAYNKKIRRGRGPSSGKGKTSGRGQKGQKAHGKVPARMQGGQTALSVVHGERGFDNAFALDLSVVNLDRVQSWINQGRIDPSNPITIKELVETRCIHGIKDGVKLLARNKDDLKTPINILVSRASASAIRAVESVGGTVITRYYTRASIKRLLKGESGSSCTPINVTLKARQSVDGPGNEISSDDFNYLLPDPSSRKDLEYYRDASKRGYLSHLVAKGHGPSLFYKSPAFNMSLFGTSPNDSVRAVDRKPRNSLFDDDLSIGPRDESKASSLSNENISESMSLIQKTQSVVEADSNAVISNLPFLTTVPESYDKIYELISKNSDNFKDKIKKETVKKILAESKLRPEDERSILEKVYQGAQPSALTRHEFYVLLALIGQAQVHEEITLEGLYERKNLPVPNLRRISRSSTSSSSFDEITSQTIAKPDPQRYLDQEGICGMSEAELWANSTANQNNHSLPSEINRVTHKVSNSEAQKSIRSSFNNTSEISRRSDGSFDREQESGPGPNRTWGSGNFRDSYKSTLKQNYGIDKPDGKISNNNLSQNTHHRTFDGAQGKDICPEETFVVTLLPEKEGIFLFQHHCYHVINVQKGHKVVRRFSDFVWLLDCLQKRFPFRQLPLLPPKRVGLNGNHLATDKTFIEKRRRGLSRFTNALTRHPVLSQEKLVIDFLSLITEFSVWRKQASTSIQDEFSGRILPPDLEDSLPLNLNDMFERSRAGIRRSAGIHTTLCVLMDRLIKRNEGFAAEQLRISRSLELLSDASEDTYSIVANDVPLLKRIFSNSIKHLNDSQALLVDEAKAWDLGVLEELKKQRDSLVSMRELFDRRDLYDTDNISFLERRIQKNEKKLADILEKPDETTKPGEVGK</sequence>
<keyword evidence="6" id="KW-0813">Transport</keyword>
<evidence type="ECO:0000256" key="4">
    <source>
        <dbReference type="ARBA" id="ARBA00010883"/>
    </source>
</evidence>
<dbReference type="Gene3D" id="1.10.238.10">
    <property type="entry name" value="EF-hand"/>
    <property type="match status" value="1"/>
</dbReference>
<dbReference type="AlphaFoldDB" id="A0A2S4PQP5"/>
<dbReference type="InterPro" id="IPR005749">
    <property type="entry name" value="Ribosomal_uL15_bac-type"/>
</dbReference>
<dbReference type="GO" id="GO:0005768">
    <property type="term" value="C:endosome"/>
    <property type="evidence" value="ECO:0007669"/>
    <property type="project" value="TreeGrafter"/>
</dbReference>
<dbReference type="GO" id="GO:0005829">
    <property type="term" value="C:cytosol"/>
    <property type="evidence" value="ECO:0007669"/>
    <property type="project" value="GOC"/>
</dbReference>
<name>A0A2S4PQP5_9PEZI</name>
<dbReference type="SUPFAM" id="SSF64268">
    <property type="entry name" value="PX domain"/>
    <property type="match status" value="1"/>
</dbReference>
<dbReference type="InterPro" id="IPR036871">
    <property type="entry name" value="PX_dom_sf"/>
</dbReference>
<dbReference type="PROSITE" id="PS50195">
    <property type="entry name" value="PX"/>
    <property type="match status" value="1"/>
</dbReference>
<dbReference type="GO" id="GO:0003735">
    <property type="term" value="F:structural constituent of ribosome"/>
    <property type="evidence" value="ECO:0007669"/>
    <property type="project" value="InterPro"/>
</dbReference>
<organism evidence="14 15">
    <name type="scientific">Erysiphe pulchra</name>
    <dbReference type="NCBI Taxonomy" id="225359"/>
    <lineage>
        <taxon>Eukaryota</taxon>
        <taxon>Fungi</taxon>
        <taxon>Dikarya</taxon>
        <taxon>Ascomycota</taxon>
        <taxon>Pezizomycotina</taxon>
        <taxon>Leotiomycetes</taxon>
        <taxon>Erysiphales</taxon>
        <taxon>Erysiphaceae</taxon>
        <taxon>Erysiphe</taxon>
    </lineage>
</organism>
<dbReference type="Proteomes" id="UP000237438">
    <property type="component" value="Unassembled WGS sequence"/>
</dbReference>
<reference evidence="14 15" key="1">
    <citation type="submission" date="2017-10" db="EMBL/GenBank/DDBJ databases">
        <title>Development of genomic resources for the powdery mildew, Erysiphe pulchra.</title>
        <authorList>
            <person name="Wadl P.A."/>
            <person name="Mack B.M."/>
            <person name="Moore G."/>
            <person name="Beltz S.B."/>
        </authorList>
    </citation>
    <scope>NUCLEOTIDE SEQUENCE [LARGE SCALE GENOMIC DNA]</scope>
    <source>
        <strain evidence="14">Cflorida</strain>
    </source>
</reference>
<evidence type="ECO:0000256" key="3">
    <source>
        <dbReference type="ARBA" id="ARBA00007320"/>
    </source>
</evidence>
<protein>
    <recommendedName>
        <fullName evidence="5">Sorting nexin MVP1</fullName>
    </recommendedName>
</protein>
<dbReference type="GO" id="GO:0015934">
    <property type="term" value="C:large ribosomal subunit"/>
    <property type="evidence" value="ECO:0007669"/>
    <property type="project" value="InterPro"/>
</dbReference>
<keyword evidence="8" id="KW-0653">Protein transport</keyword>
<evidence type="ECO:0000256" key="9">
    <source>
        <dbReference type="ARBA" id="ARBA00022980"/>
    </source>
</evidence>
<evidence type="ECO:0000256" key="11">
    <source>
        <dbReference type="ARBA" id="ARBA00023274"/>
    </source>
</evidence>
<dbReference type="NCBIfam" id="TIGR01071">
    <property type="entry name" value="rplO_bact"/>
    <property type="match status" value="1"/>
</dbReference>
<evidence type="ECO:0000259" key="13">
    <source>
        <dbReference type="PROSITE" id="PS50195"/>
    </source>
</evidence>
<feature type="domain" description="PX" evidence="13">
    <location>
        <begin position="611"/>
        <end position="726"/>
    </location>
</feature>
<dbReference type="Gene3D" id="3.100.10.10">
    <property type="match status" value="1"/>
</dbReference>
<comment type="similarity">
    <text evidence="3">Belongs to the universal ribosomal protein uL15 family.</text>
</comment>
<dbReference type="HAMAP" id="MF_01341">
    <property type="entry name" value="Ribosomal_uL15"/>
    <property type="match status" value="1"/>
</dbReference>
<dbReference type="OrthoDB" id="10064318at2759"/>
<comment type="caution">
    <text evidence="14">The sequence shown here is derived from an EMBL/GenBank/DDBJ whole genome shotgun (WGS) entry which is preliminary data.</text>
</comment>
<feature type="compositionally biased region" description="Gly residues" evidence="12">
    <location>
        <begin position="63"/>
        <end position="75"/>
    </location>
</feature>
<keyword evidence="10" id="KW-0472">Membrane</keyword>
<feature type="region of interest" description="Disordered" evidence="12">
    <location>
        <begin position="54"/>
        <end position="90"/>
    </location>
</feature>
<comment type="subcellular location">
    <subcellularLocation>
        <location evidence="2">Cytoplasm</location>
    </subcellularLocation>
    <subcellularLocation>
        <location evidence="1">Membrane</location>
        <topology evidence="1">Peripheral membrane protein</topology>
        <orientation evidence="1">Cytoplasmic side</orientation>
    </subcellularLocation>
</comment>
<feature type="non-terminal residue" evidence="14">
    <location>
        <position position="914"/>
    </location>
</feature>
<dbReference type="FunFam" id="3.100.10.10:FF:000011">
    <property type="entry name" value="50S ribosomal subunit protein L15"/>
    <property type="match status" value="1"/>
</dbReference>
<evidence type="ECO:0000256" key="7">
    <source>
        <dbReference type="ARBA" id="ARBA00022490"/>
    </source>
</evidence>
<keyword evidence="9" id="KW-0689">Ribosomal protein</keyword>
<feature type="region of interest" description="Disordered" evidence="12">
    <location>
        <begin position="517"/>
        <end position="566"/>
    </location>
</feature>
<dbReference type="Pfam" id="PF00787">
    <property type="entry name" value="PX"/>
    <property type="match status" value="1"/>
</dbReference>
<dbReference type="EMBL" id="PEDP01001058">
    <property type="protein sequence ID" value="POS84348.1"/>
    <property type="molecule type" value="Genomic_DNA"/>
</dbReference>
<evidence type="ECO:0000313" key="14">
    <source>
        <dbReference type="EMBL" id="POS84348.1"/>
    </source>
</evidence>
<feature type="compositionally biased region" description="Polar residues" evidence="12">
    <location>
        <begin position="518"/>
        <end position="537"/>
    </location>
</feature>
<dbReference type="InterPro" id="IPR030878">
    <property type="entry name" value="Ribosomal_uL15"/>
</dbReference>
<dbReference type="PANTHER" id="PTHR47554:SF1">
    <property type="entry name" value="SORTING NEXIN MVP1"/>
    <property type="match status" value="1"/>
</dbReference>
<dbReference type="SUPFAM" id="SSF52080">
    <property type="entry name" value="Ribosomal proteins L15p and L18e"/>
    <property type="match status" value="1"/>
</dbReference>
<keyword evidence="11" id="KW-0687">Ribonucleoprotein</keyword>
<dbReference type="Pfam" id="PF19566">
    <property type="entry name" value="Snx8_BAR_dom"/>
    <property type="match status" value="1"/>
</dbReference>
<evidence type="ECO:0000256" key="10">
    <source>
        <dbReference type="ARBA" id="ARBA00023136"/>
    </source>
</evidence>
<dbReference type="InterPro" id="IPR036227">
    <property type="entry name" value="Ribosomal_uL15/eL18_sf"/>
</dbReference>
<feature type="region of interest" description="Disordered" evidence="12">
    <location>
        <begin position="304"/>
        <end position="325"/>
    </location>
</feature>
<dbReference type="InterPro" id="IPR021131">
    <property type="entry name" value="Ribosomal_uL15/eL18"/>
</dbReference>
<keyword evidence="7" id="KW-0963">Cytoplasm</keyword>